<evidence type="ECO:0000313" key="2">
    <source>
        <dbReference type="Proteomes" id="UP001164965"/>
    </source>
</evidence>
<organism evidence="1 2">
    <name type="scientific">Rhodococcus antarcticus</name>
    <dbReference type="NCBI Taxonomy" id="2987751"/>
    <lineage>
        <taxon>Bacteria</taxon>
        <taxon>Bacillati</taxon>
        <taxon>Actinomycetota</taxon>
        <taxon>Actinomycetes</taxon>
        <taxon>Mycobacteriales</taxon>
        <taxon>Nocardiaceae</taxon>
        <taxon>Rhodococcus</taxon>
    </lineage>
</organism>
<accession>A0ABY6NXT2</accession>
<protein>
    <submittedName>
        <fullName evidence="1">Uncharacterized protein</fullName>
    </submittedName>
</protein>
<name>A0ABY6NXT2_9NOCA</name>
<dbReference type="RefSeq" id="WP_265382304.1">
    <property type="nucleotide sequence ID" value="NZ_CP110615.1"/>
</dbReference>
<gene>
    <name evidence="1" type="ORF">RHODO2019_13680</name>
</gene>
<dbReference type="EMBL" id="CP110615">
    <property type="protein sequence ID" value="UZJ24197.1"/>
    <property type="molecule type" value="Genomic_DNA"/>
</dbReference>
<evidence type="ECO:0000313" key="1">
    <source>
        <dbReference type="EMBL" id="UZJ24197.1"/>
    </source>
</evidence>
<sequence>MSVAELAGAVDWCVPGFVESARARKLPGAYKGERFWHGRATVERHRHWVVALPVLVQGTAAVTVGFDGAWAWVLPPSEAALSPVSLAAVQAGFDAALDG</sequence>
<proteinExistence type="predicted"/>
<reference evidence="1" key="1">
    <citation type="submission" date="2022-10" db="EMBL/GenBank/DDBJ databases">
        <title>Rhodococcus sp.75.</title>
        <authorList>
            <person name="Sun M."/>
        </authorList>
    </citation>
    <scope>NUCLEOTIDE SEQUENCE</scope>
    <source>
        <strain evidence="1">75</strain>
    </source>
</reference>
<dbReference type="Proteomes" id="UP001164965">
    <property type="component" value="Chromosome"/>
</dbReference>
<keyword evidence="2" id="KW-1185">Reference proteome</keyword>